<protein>
    <submittedName>
        <fullName evidence="2">Uncharacterized protein</fullName>
    </submittedName>
</protein>
<organism evidence="2 3">
    <name type="scientific">Trifolium medium</name>
    <dbReference type="NCBI Taxonomy" id="97028"/>
    <lineage>
        <taxon>Eukaryota</taxon>
        <taxon>Viridiplantae</taxon>
        <taxon>Streptophyta</taxon>
        <taxon>Embryophyta</taxon>
        <taxon>Tracheophyta</taxon>
        <taxon>Spermatophyta</taxon>
        <taxon>Magnoliopsida</taxon>
        <taxon>eudicotyledons</taxon>
        <taxon>Gunneridae</taxon>
        <taxon>Pentapetalae</taxon>
        <taxon>rosids</taxon>
        <taxon>fabids</taxon>
        <taxon>Fabales</taxon>
        <taxon>Fabaceae</taxon>
        <taxon>Papilionoideae</taxon>
        <taxon>50 kb inversion clade</taxon>
        <taxon>NPAAA clade</taxon>
        <taxon>Hologalegina</taxon>
        <taxon>IRL clade</taxon>
        <taxon>Trifolieae</taxon>
        <taxon>Trifolium</taxon>
    </lineage>
</organism>
<accession>A0A392RWX8</accession>
<feature type="non-terminal residue" evidence="2">
    <location>
        <position position="27"/>
    </location>
</feature>
<dbReference type="Proteomes" id="UP000265520">
    <property type="component" value="Unassembled WGS sequence"/>
</dbReference>
<evidence type="ECO:0000313" key="3">
    <source>
        <dbReference type="Proteomes" id="UP000265520"/>
    </source>
</evidence>
<dbReference type="AlphaFoldDB" id="A0A392RWX8"/>
<proteinExistence type="predicted"/>
<evidence type="ECO:0000313" key="2">
    <source>
        <dbReference type="EMBL" id="MCI40667.1"/>
    </source>
</evidence>
<dbReference type="EMBL" id="LXQA010282503">
    <property type="protein sequence ID" value="MCI40667.1"/>
    <property type="molecule type" value="Genomic_DNA"/>
</dbReference>
<name>A0A392RWX8_9FABA</name>
<keyword evidence="3" id="KW-1185">Reference proteome</keyword>
<reference evidence="2 3" key="1">
    <citation type="journal article" date="2018" name="Front. Plant Sci.">
        <title>Red Clover (Trifolium pratense) and Zigzag Clover (T. medium) - A Picture of Genomic Similarities and Differences.</title>
        <authorList>
            <person name="Dluhosova J."/>
            <person name="Istvanek J."/>
            <person name="Nedelnik J."/>
            <person name="Repkova J."/>
        </authorList>
    </citation>
    <scope>NUCLEOTIDE SEQUENCE [LARGE SCALE GENOMIC DNA]</scope>
    <source>
        <strain evidence="3">cv. 10/8</strain>
        <tissue evidence="2">Leaf</tissue>
    </source>
</reference>
<sequence>MGKSRIAVNTIVGGFSGGGETSSARKR</sequence>
<evidence type="ECO:0000256" key="1">
    <source>
        <dbReference type="SAM" id="MobiDB-lite"/>
    </source>
</evidence>
<comment type="caution">
    <text evidence="2">The sequence shown here is derived from an EMBL/GenBank/DDBJ whole genome shotgun (WGS) entry which is preliminary data.</text>
</comment>
<feature type="region of interest" description="Disordered" evidence="1">
    <location>
        <begin position="1"/>
        <end position="27"/>
    </location>
</feature>